<accession>A0AC60PAQ8</accession>
<sequence length="111" mass="12247">MLWPHRTQLDCGHRCPLDCHPGPCASRSECRKKVTLRCPCKTRKLEGPCNTVGEPPKCDDQCAARKASMEQQPETEGPAKQEPDEHCNTRALSRSHVALALALLVALTAME</sequence>
<dbReference type="EMBL" id="JABSTQ010010935">
    <property type="protein sequence ID" value="KAG0416630.1"/>
    <property type="molecule type" value="Genomic_DNA"/>
</dbReference>
<organism evidence="1 2">
    <name type="scientific">Ixodes persulcatus</name>
    <name type="common">Taiga tick</name>
    <dbReference type="NCBI Taxonomy" id="34615"/>
    <lineage>
        <taxon>Eukaryota</taxon>
        <taxon>Metazoa</taxon>
        <taxon>Ecdysozoa</taxon>
        <taxon>Arthropoda</taxon>
        <taxon>Chelicerata</taxon>
        <taxon>Arachnida</taxon>
        <taxon>Acari</taxon>
        <taxon>Parasitiformes</taxon>
        <taxon>Ixodida</taxon>
        <taxon>Ixodoidea</taxon>
        <taxon>Ixodidae</taxon>
        <taxon>Ixodinae</taxon>
        <taxon>Ixodes</taxon>
    </lineage>
</organism>
<evidence type="ECO:0000313" key="1">
    <source>
        <dbReference type="EMBL" id="KAG0416630.1"/>
    </source>
</evidence>
<comment type="caution">
    <text evidence="1">The sequence shown here is derived from an EMBL/GenBank/DDBJ whole genome shotgun (WGS) entry which is preliminary data.</text>
</comment>
<name>A0AC60PAQ8_IXOPE</name>
<proteinExistence type="predicted"/>
<reference evidence="1 2" key="1">
    <citation type="journal article" date="2020" name="Cell">
        <title>Large-Scale Comparative Analyses of Tick Genomes Elucidate Their Genetic Diversity and Vector Capacities.</title>
        <authorList>
            <consortium name="Tick Genome and Microbiome Consortium (TIGMIC)"/>
            <person name="Jia N."/>
            <person name="Wang J."/>
            <person name="Shi W."/>
            <person name="Du L."/>
            <person name="Sun Y."/>
            <person name="Zhan W."/>
            <person name="Jiang J.F."/>
            <person name="Wang Q."/>
            <person name="Zhang B."/>
            <person name="Ji P."/>
            <person name="Bell-Sakyi L."/>
            <person name="Cui X.M."/>
            <person name="Yuan T.T."/>
            <person name="Jiang B.G."/>
            <person name="Yang W.F."/>
            <person name="Lam T.T."/>
            <person name="Chang Q.C."/>
            <person name="Ding S.J."/>
            <person name="Wang X.J."/>
            <person name="Zhu J.G."/>
            <person name="Ruan X.D."/>
            <person name="Zhao L."/>
            <person name="Wei J.T."/>
            <person name="Ye R.Z."/>
            <person name="Que T.C."/>
            <person name="Du C.H."/>
            <person name="Zhou Y.H."/>
            <person name="Cheng J.X."/>
            <person name="Dai P.F."/>
            <person name="Guo W.B."/>
            <person name="Han X.H."/>
            <person name="Huang E.J."/>
            <person name="Li L.F."/>
            <person name="Wei W."/>
            <person name="Gao Y.C."/>
            <person name="Liu J.Z."/>
            <person name="Shao H.Z."/>
            <person name="Wang X."/>
            <person name="Wang C.C."/>
            <person name="Yang T.C."/>
            <person name="Huo Q.B."/>
            <person name="Li W."/>
            <person name="Chen H.Y."/>
            <person name="Chen S.E."/>
            <person name="Zhou L.G."/>
            <person name="Ni X.B."/>
            <person name="Tian J.H."/>
            <person name="Sheng Y."/>
            <person name="Liu T."/>
            <person name="Pan Y.S."/>
            <person name="Xia L.Y."/>
            <person name="Li J."/>
            <person name="Zhao F."/>
            <person name="Cao W.C."/>
        </authorList>
    </citation>
    <scope>NUCLEOTIDE SEQUENCE [LARGE SCALE GENOMIC DNA]</scope>
    <source>
        <strain evidence="1">Iper-2018</strain>
    </source>
</reference>
<gene>
    <name evidence="1" type="ORF">HPB47_006264</name>
</gene>
<keyword evidence="2" id="KW-1185">Reference proteome</keyword>
<protein>
    <submittedName>
        <fullName evidence="1">Uncharacterized protein</fullName>
    </submittedName>
</protein>
<evidence type="ECO:0000313" key="2">
    <source>
        <dbReference type="Proteomes" id="UP000805193"/>
    </source>
</evidence>
<dbReference type="Proteomes" id="UP000805193">
    <property type="component" value="Unassembled WGS sequence"/>
</dbReference>